<sequence length="390" mass="43499">MGQMTGRDDSGADRRTYTLGRYPEDQKPLLSGNALSDWGQKHRVRSFGWLDGGFTSVSNASGLVAEAPTPNRFSNQFMLDAAWVVLERSTTKALSWGFRTDFYAGSDAALLRSQNHFGPDSTRWGTEFRQAYFKLHTPILFREGIDWTAGKINIPTGVETTLSPYNQLYSRGYFWTHDGSSGTALFATAHTNSQTDIVLGTAMGYNTSFILRGRAPSYLAKLIYHPTTERKQQYLITVYTGPKPLAAASNHVGTWQTLAELQAREVWTPRFNQAFDVGYFSDPHDSANGRHNSGSQDAFVISSYELNRIAALQTRLEWFADPHGARAAVPGSYGEATAGITLRPKPWFEFRPEIRGDFSGQHSFGAADSPIRHRNELSAEFELLLKGRIF</sequence>
<evidence type="ECO:0000313" key="1">
    <source>
        <dbReference type="EMBL" id="NYF90143.1"/>
    </source>
</evidence>
<evidence type="ECO:0000313" key="2">
    <source>
        <dbReference type="Proteomes" id="UP000564385"/>
    </source>
</evidence>
<reference evidence="1 2" key="1">
    <citation type="submission" date="2020-07" db="EMBL/GenBank/DDBJ databases">
        <title>Genomic Encyclopedia of Type Strains, Phase IV (KMG-V): Genome sequencing to study the core and pangenomes of soil and plant-associated prokaryotes.</title>
        <authorList>
            <person name="Whitman W."/>
        </authorList>
    </citation>
    <scope>NUCLEOTIDE SEQUENCE [LARGE SCALE GENOMIC DNA]</scope>
    <source>
        <strain evidence="1 2">M8UP22</strain>
    </source>
</reference>
<accession>A0A852VB70</accession>
<organism evidence="1 2">
    <name type="scientific">Tunturiibacter lichenicola</name>
    <dbReference type="NCBI Taxonomy" id="2051959"/>
    <lineage>
        <taxon>Bacteria</taxon>
        <taxon>Pseudomonadati</taxon>
        <taxon>Acidobacteriota</taxon>
        <taxon>Terriglobia</taxon>
        <taxon>Terriglobales</taxon>
        <taxon>Acidobacteriaceae</taxon>
        <taxon>Tunturiibacter</taxon>
    </lineage>
</organism>
<dbReference type="Pfam" id="PF07642">
    <property type="entry name" value="BBP2"/>
    <property type="match status" value="1"/>
</dbReference>
<dbReference type="InterPro" id="IPR011486">
    <property type="entry name" value="BBP2"/>
</dbReference>
<protein>
    <submittedName>
        <fullName evidence="1">Uncharacterized protein</fullName>
    </submittedName>
</protein>
<dbReference type="AlphaFoldDB" id="A0A852VB70"/>
<name>A0A852VB70_9BACT</name>
<comment type="caution">
    <text evidence="1">The sequence shown here is derived from an EMBL/GenBank/DDBJ whole genome shotgun (WGS) entry which is preliminary data.</text>
</comment>
<dbReference type="EMBL" id="JACCCU010000001">
    <property type="protein sequence ID" value="NYF90143.1"/>
    <property type="molecule type" value="Genomic_DNA"/>
</dbReference>
<dbReference type="Proteomes" id="UP000564385">
    <property type="component" value="Unassembled WGS sequence"/>
</dbReference>
<gene>
    <name evidence="1" type="ORF">HDF08_002210</name>
</gene>
<proteinExistence type="predicted"/>